<protein>
    <submittedName>
        <fullName evidence="3">Uncharacterized protein</fullName>
    </submittedName>
</protein>
<gene>
    <name evidence="3" type="ORF">PV09_09011</name>
</gene>
<dbReference type="STRING" id="253628.A0A0D2AK56"/>
<dbReference type="VEuPathDB" id="FungiDB:PV09_09011"/>
<organism evidence="3 4">
    <name type="scientific">Verruconis gallopava</name>
    <dbReference type="NCBI Taxonomy" id="253628"/>
    <lineage>
        <taxon>Eukaryota</taxon>
        <taxon>Fungi</taxon>
        <taxon>Dikarya</taxon>
        <taxon>Ascomycota</taxon>
        <taxon>Pezizomycotina</taxon>
        <taxon>Dothideomycetes</taxon>
        <taxon>Pleosporomycetidae</taxon>
        <taxon>Venturiales</taxon>
        <taxon>Sympoventuriaceae</taxon>
        <taxon>Verruconis</taxon>
    </lineage>
</organism>
<name>A0A0D2AK56_9PEZI</name>
<accession>A0A0D2AK56</accession>
<evidence type="ECO:0000256" key="2">
    <source>
        <dbReference type="SAM" id="MobiDB-lite"/>
    </source>
</evidence>
<reference evidence="3 4" key="1">
    <citation type="submission" date="2015-01" db="EMBL/GenBank/DDBJ databases">
        <title>The Genome Sequence of Ochroconis gallopava CBS43764.</title>
        <authorList>
            <consortium name="The Broad Institute Genomics Platform"/>
            <person name="Cuomo C."/>
            <person name="de Hoog S."/>
            <person name="Gorbushina A."/>
            <person name="Stielow B."/>
            <person name="Teixiera M."/>
            <person name="Abouelleil A."/>
            <person name="Chapman S.B."/>
            <person name="Priest M."/>
            <person name="Young S.K."/>
            <person name="Wortman J."/>
            <person name="Nusbaum C."/>
            <person name="Birren B."/>
        </authorList>
    </citation>
    <scope>NUCLEOTIDE SEQUENCE [LARGE SCALE GENOMIC DNA]</scope>
    <source>
        <strain evidence="3 4">CBS 43764</strain>
    </source>
</reference>
<feature type="region of interest" description="Disordered" evidence="2">
    <location>
        <begin position="117"/>
        <end position="142"/>
    </location>
</feature>
<dbReference type="Proteomes" id="UP000053259">
    <property type="component" value="Unassembled WGS sequence"/>
</dbReference>
<feature type="compositionally biased region" description="Polar residues" evidence="2">
    <location>
        <begin position="118"/>
        <end position="127"/>
    </location>
</feature>
<feature type="compositionally biased region" description="Polar residues" evidence="2">
    <location>
        <begin position="828"/>
        <end position="847"/>
    </location>
</feature>
<feature type="compositionally biased region" description="Basic and acidic residues" evidence="2">
    <location>
        <begin position="129"/>
        <end position="139"/>
    </location>
</feature>
<feature type="region of interest" description="Disordered" evidence="2">
    <location>
        <begin position="1150"/>
        <end position="1262"/>
    </location>
</feature>
<feature type="region of interest" description="Disordered" evidence="2">
    <location>
        <begin position="294"/>
        <end position="317"/>
    </location>
</feature>
<feature type="coiled-coil region" evidence="1">
    <location>
        <begin position="858"/>
        <end position="894"/>
    </location>
</feature>
<keyword evidence="4" id="KW-1185">Reference proteome</keyword>
<feature type="compositionally biased region" description="Basic and acidic residues" evidence="2">
    <location>
        <begin position="297"/>
        <end position="314"/>
    </location>
</feature>
<proteinExistence type="predicted"/>
<dbReference type="HOGENOM" id="CLU_259454_0_0_1"/>
<feature type="compositionally biased region" description="Polar residues" evidence="2">
    <location>
        <begin position="1216"/>
        <end position="1234"/>
    </location>
</feature>
<feature type="region of interest" description="Disordered" evidence="2">
    <location>
        <begin position="816"/>
        <end position="847"/>
    </location>
</feature>
<feature type="coiled-coil region" evidence="1">
    <location>
        <begin position="632"/>
        <end position="687"/>
    </location>
</feature>
<evidence type="ECO:0000313" key="3">
    <source>
        <dbReference type="EMBL" id="KIV99353.1"/>
    </source>
</evidence>
<dbReference type="InParanoid" id="A0A0D2AK56"/>
<sequence>MQGHELLLALELSRPVSAGSEWPIQFPFPPPQQVNISHSKFPQRESSAFSRLSNGVELAQVPTCGQFQQISDEDAKFSRLTHPEVEKQTTPGQVQHSLSANLTMRDTEKIVISKDNQHGQFAKSSPDQVIEKEPYKSQEFDPSGLDVAYEPFSDAISKVLKNHQTSCSKCSSKGDRKQHGPDARSRGKEDPTQTTLHKSQMESVIGVIPHGDLCKQMKEIESTISDPPGVQRVATVPNDLFNHVLLGSTTAEPSQLKKRVEKDANFAEDHADVESSCSPTSRTVQVFQELTNTGTKHLGDEPKDVGSKNTVEGKKLRKKRLQPKGVLGKSQLRQPTVTEVLGVLGDVLIGNMNAEFEKIAMKHVKDVQVYHSDILLLREENATMRTKLEVSNREKHRLAAAEMERTSKLKSFVDKVKKLEDLGNTLNNDIQQERATRRQLCEEVKALALDSATLSENLKQALGHSSDAIDTISHVRTKIMNELRDSEKCCRQLEVEKSNLIEQLEIKKNQLEELTIDRNRLKFALENGSPVQMSLEELISGNHGTLMKKLSGMRNDLTGQGESSLCTRFLAMSENVQMLHMQNSISPESVDGIRKSLAQIKSELLAAIQDALTNANKSANADLFNEKILNLIDEHKRNIQTEFMERQKLQTELIDLRMDNVAVTERLKVQELRVRELMEQLNCSQQTESKLREHNLQLLQQLQLHVQKDTIPSYHSHDEHFQGRSKVLLDEELEKALRSEVKDLKTILMSKEDEITALSRELEESKREDSLKLEKLQNDLQRNMESILKDQKAQYENRIRDLHNKLMKSVEALQELREETDSKKKSHYSGTRSSQTHQSNNNMSVLQSEHESCMPALKDEYEAILLQLREKHDAEIAELQAKSSEELHSELRKKIENYGKTHVKEMDLEDKNGDADEIRNLLVFKPKQSEKETEIIKRRLEEVIGDVEDIEFLFRKGNKENQRPLCTSEQSALCLKLKRTIAKLQKLQQVYKSEQQHENQTEIEEEPSPQIMRSEEGELLNSSRALESEMSKTQFSSIVWEPQVGPDVRRKDSQAHIDVKGNFNHDNVDATQSTSAEISSTDLLKRDEEPRSKLEFLRKERQAETSPYVVSSADTSPCLVMSDTQFFSSKSPNTLSIKGKVNMKVPNDGTTWTPMSQGTPTIPTCASEGSSRADTPPNADSLAQSTSNSQDNSGKRRKFALQDDPGVKKRSRVEKNNMSKSTKQISHQAGTVSFEQHENVRQPGNEREESTGVETNHGENAGRYPCDNLAKYQQFAPSRNCRSAANSATNKESNLCVKVNKSQKNTDNVKDKMSNNYLRRSRRLNV</sequence>
<feature type="compositionally biased region" description="Polar residues" evidence="2">
    <location>
        <begin position="1150"/>
        <end position="1173"/>
    </location>
</feature>
<feature type="compositionally biased region" description="Basic and acidic residues" evidence="2">
    <location>
        <begin position="1235"/>
        <end position="1250"/>
    </location>
</feature>
<feature type="region of interest" description="Disordered" evidence="2">
    <location>
        <begin position="993"/>
        <end position="1013"/>
    </location>
</feature>
<dbReference type="GeneID" id="27316984"/>
<dbReference type="EMBL" id="KN847579">
    <property type="protein sequence ID" value="KIV99353.1"/>
    <property type="molecule type" value="Genomic_DNA"/>
</dbReference>
<keyword evidence="1" id="KW-0175">Coiled coil</keyword>
<evidence type="ECO:0000313" key="4">
    <source>
        <dbReference type="Proteomes" id="UP000053259"/>
    </source>
</evidence>
<feature type="compositionally biased region" description="Polar residues" evidence="2">
    <location>
        <begin position="1181"/>
        <end position="1192"/>
    </location>
</feature>
<feature type="region of interest" description="Disordered" evidence="2">
    <location>
        <begin position="166"/>
        <end position="200"/>
    </location>
</feature>
<feature type="compositionally biased region" description="Polar residues" evidence="2">
    <location>
        <begin position="1069"/>
        <end position="1082"/>
    </location>
</feature>
<dbReference type="RefSeq" id="XP_016209223.1">
    <property type="nucleotide sequence ID" value="XM_016362998.1"/>
</dbReference>
<feature type="compositionally biased region" description="Basic and acidic residues" evidence="2">
    <location>
        <begin position="172"/>
        <end position="191"/>
    </location>
</feature>
<feature type="coiled-coil region" evidence="1">
    <location>
        <begin position="483"/>
        <end position="524"/>
    </location>
</feature>
<feature type="region of interest" description="Disordered" evidence="2">
    <location>
        <begin position="1061"/>
        <end position="1082"/>
    </location>
</feature>
<evidence type="ECO:0000256" key="1">
    <source>
        <dbReference type="SAM" id="Coils"/>
    </source>
</evidence>